<gene>
    <name evidence="2" type="ORF">PGQ11_006949</name>
</gene>
<dbReference type="Pfam" id="PF20150">
    <property type="entry name" value="2EXR"/>
    <property type="match status" value="1"/>
</dbReference>
<evidence type="ECO:0000313" key="3">
    <source>
        <dbReference type="Proteomes" id="UP001390339"/>
    </source>
</evidence>
<dbReference type="InterPro" id="IPR045518">
    <property type="entry name" value="2EXR"/>
</dbReference>
<feature type="domain" description="2EXR" evidence="1">
    <location>
        <begin position="105"/>
        <end position="190"/>
    </location>
</feature>
<dbReference type="EMBL" id="JAPCWZ010000004">
    <property type="protein sequence ID" value="KAK8868371.1"/>
    <property type="molecule type" value="Genomic_DNA"/>
</dbReference>
<name>A0ABR2IUA2_9PEZI</name>
<reference evidence="2 3" key="1">
    <citation type="journal article" date="2024" name="IMA Fungus">
        <title>Apiospora arundinis, a panoply of carbohydrate-active enzymes and secondary metabolites.</title>
        <authorList>
            <person name="Sorensen T."/>
            <person name="Petersen C."/>
            <person name="Muurmann A.T."/>
            <person name="Christiansen J.V."/>
            <person name="Brundto M.L."/>
            <person name="Overgaard C.K."/>
            <person name="Boysen A.T."/>
            <person name="Wollenberg R.D."/>
            <person name="Larsen T.O."/>
            <person name="Sorensen J.L."/>
            <person name="Nielsen K.L."/>
            <person name="Sondergaard T.E."/>
        </authorList>
    </citation>
    <scope>NUCLEOTIDE SEQUENCE [LARGE SCALE GENOMIC DNA]</scope>
    <source>
        <strain evidence="2 3">AAU 773</strain>
    </source>
</reference>
<accession>A0ABR2IUA2</accession>
<protein>
    <recommendedName>
        <fullName evidence="1">2EXR domain-containing protein</fullName>
    </recommendedName>
</protein>
<evidence type="ECO:0000313" key="2">
    <source>
        <dbReference type="EMBL" id="KAK8868371.1"/>
    </source>
</evidence>
<proteinExistence type="predicted"/>
<sequence length="396" mass="45123">METINPPVELCPHYDLYDQGVVYPESRSRGTDLRDSRGDHASVSVAAKELGPWVEVISKLLQASQIPQERIGLIAGSYIPIKHHGAAEFQGVLPEPESARRGATFYRFRQLPPELRLKIWEMAAWVPPQLIDWESYHDPMFLHLNTGRHMPRAAHACREAWHVVHGEGGRWFRGPNIAFWATPQDILYMNPVDEFSVGSLKSYWDMGFLPSRETVAVPYAQWCGRADGLEFAWIRQSPALKRLILVVDDTASICIAQDRHTVECCGAGFVEVWPRYSEGLLKMITYDDADELQKLDDMWKQIDSQSIWLSKHNSEQIRSNRLKGASIYGHHYISRCVECELHRFQKECLERAKSIWRALGQGGDDDNNGYKRVEGASQLTPIFTGATMLKIGSFVR</sequence>
<comment type="caution">
    <text evidence="2">The sequence shown here is derived from an EMBL/GenBank/DDBJ whole genome shotgun (WGS) entry which is preliminary data.</text>
</comment>
<keyword evidence="3" id="KW-1185">Reference proteome</keyword>
<organism evidence="2 3">
    <name type="scientific">Apiospora arundinis</name>
    <dbReference type="NCBI Taxonomy" id="335852"/>
    <lineage>
        <taxon>Eukaryota</taxon>
        <taxon>Fungi</taxon>
        <taxon>Dikarya</taxon>
        <taxon>Ascomycota</taxon>
        <taxon>Pezizomycotina</taxon>
        <taxon>Sordariomycetes</taxon>
        <taxon>Xylariomycetidae</taxon>
        <taxon>Amphisphaeriales</taxon>
        <taxon>Apiosporaceae</taxon>
        <taxon>Apiospora</taxon>
    </lineage>
</organism>
<dbReference type="Proteomes" id="UP001390339">
    <property type="component" value="Unassembled WGS sequence"/>
</dbReference>
<evidence type="ECO:0000259" key="1">
    <source>
        <dbReference type="Pfam" id="PF20150"/>
    </source>
</evidence>